<evidence type="ECO:0000256" key="2">
    <source>
        <dbReference type="ARBA" id="ARBA00004370"/>
    </source>
</evidence>
<evidence type="ECO:0000256" key="11">
    <source>
        <dbReference type="HAMAP-Rule" id="MF_00225"/>
    </source>
</evidence>
<name>A0A1Y3QZN0_9BACT</name>
<comment type="subunit">
    <text evidence="11">Monomer.</text>
</comment>
<dbReference type="InterPro" id="IPR050074">
    <property type="entry name" value="DHO_dehydrogenase"/>
</dbReference>
<comment type="similarity">
    <text evidence="4 11">Belongs to the dihydroorotate dehydrogenase family. Type 2 subfamily.</text>
</comment>
<dbReference type="InterPro" id="IPR013785">
    <property type="entry name" value="Aldolase_TIM"/>
</dbReference>
<dbReference type="CDD" id="cd04738">
    <property type="entry name" value="DHOD_2_like"/>
    <property type="match status" value="1"/>
</dbReference>
<dbReference type="OrthoDB" id="9802377at2"/>
<keyword evidence="7 11" id="KW-0665">Pyrimidine biosynthesis</keyword>
<comment type="function">
    <text evidence="1 11">Catalyzes the conversion of dihydroorotate to orotate with quinone as electron acceptor.</text>
</comment>
<sequence>MYRRIIKPILFSLTIERAHHVALLLLRIIGLIPGGRWLLRKCYTVRHPALEREVFGVKFANPIGLAAGFDRNGEAYRELAALGFGFIEIGTVTPRPQAGNPRPRVFRLPKDRAIINRIGLSNRGLDKTICHLRRPHEGFIVGCNIGKNTVTPPENAAADYLRLFRNLYQYADYFTVNISCDNSCREGTTHTRTHILQILDPLFDFRRGQNQYRPIMLKVSPDMSDEVIDEISDILLETPLDGIVATNGTHRREGLHTSHMALDKIGSGRLSGAPLAQRAVEVVRRIHTRSGGNFPIIGVGGIMSPADAKAMLDAGADLLQLYTGYIYEGPGLVGEICRSLIADAEAAAAAKAAAEARAEEEARAAAQAAEAKAAAATASGAQAPEAGKAAPGTETAATAQTQAAAPAESVPNPSPETQNGPARPADNEPDTRKKQPAS</sequence>
<dbReference type="Pfam" id="PF01180">
    <property type="entry name" value="DHO_dh"/>
    <property type="match status" value="1"/>
</dbReference>
<keyword evidence="5 11" id="KW-0285">Flavoprotein</keyword>
<dbReference type="PANTHER" id="PTHR48109">
    <property type="entry name" value="DIHYDROOROTATE DEHYDROGENASE (QUINONE), MITOCHONDRIAL-RELATED"/>
    <property type="match status" value="1"/>
</dbReference>
<feature type="compositionally biased region" description="Basic and acidic residues" evidence="13">
    <location>
        <begin position="425"/>
        <end position="438"/>
    </location>
</feature>
<dbReference type="EC" id="1.3.5.2" evidence="11"/>
<dbReference type="PROSITE" id="PS00911">
    <property type="entry name" value="DHODEHASE_1"/>
    <property type="match status" value="1"/>
</dbReference>
<dbReference type="InterPro" id="IPR005720">
    <property type="entry name" value="Dihydroorotate_DH_cat"/>
</dbReference>
<evidence type="ECO:0000256" key="5">
    <source>
        <dbReference type="ARBA" id="ARBA00022630"/>
    </source>
</evidence>
<comment type="caution">
    <text evidence="11">Lacks conserved residue(s) required for the propagation of feature annotation.</text>
</comment>
<feature type="binding site" evidence="11">
    <location>
        <position position="182"/>
    </location>
    <ligand>
        <name>substrate</name>
    </ligand>
</feature>
<feature type="compositionally biased region" description="Low complexity" evidence="13">
    <location>
        <begin position="376"/>
        <end position="407"/>
    </location>
</feature>
<comment type="caution">
    <text evidence="15">The sequence shown here is derived from an EMBL/GenBank/DDBJ whole genome shotgun (WGS) entry which is preliminary data.</text>
</comment>
<feature type="binding site" evidence="11">
    <location>
        <position position="144"/>
    </location>
    <ligand>
        <name>FMN</name>
        <dbReference type="ChEBI" id="CHEBI:58210"/>
    </ligand>
</feature>
<feature type="binding site" evidence="11">
    <location>
        <position position="272"/>
    </location>
    <ligand>
        <name>FMN</name>
        <dbReference type="ChEBI" id="CHEBI:58210"/>
    </ligand>
</feature>
<dbReference type="AlphaFoldDB" id="A0A1Y3QZN0"/>
<dbReference type="PROSITE" id="PS00912">
    <property type="entry name" value="DHODEHASE_2"/>
    <property type="match status" value="1"/>
</dbReference>
<feature type="binding site" evidence="11">
    <location>
        <position position="91"/>
    </location>
    <ligand>
        <name>FMN</name>
        <dbReference type="ChEBI" id="CHEBI:58210"/>
    </ligand>
</feature>
<dbReference type="GO" id="GO:0005886">
    <property type="term" value="C:plasma membrane"/>
    <property type="evidence" value="ECO:0007669"/>
    <property type="project" value="UniProtKB-SubCell"/>
</dbReference>
<evidence type="ECO:0000256" key="10">
    <source>
        <dbReference type="ARBA" id="ARBA00048639"/>
    </source>
</evidence>
<keyword evidence="11" id="KW-1003">Cell membrane</keyword>
<dbReference type="Gene3D" id="3.20.20.70">
    <property type="entry name" value="Aldolase class I"/>
    <property type="match status" value="1"/>
</dbReference>
<proteinExistence type="inferred from homology"/>
<dbReference type="HAMAP" id="MF_00225">
    <property type="entry name" value="DHO_dh_type2"/>
    <property type="match status" value="1"/>
</dbReference>
<evidence type="ECO:0000256" key="9">
    <source>
        <dbReference type="ARBA" id="ARBA00023136"/>
    </source>
</evidence>
<dbReference type="NCBIfam" id="TIGR01036">
    <property type="entry name" value="pyrD_sub2"/>
    <property type="match status" value="1"/>
</dbReference>
<evidence type="ECO:0000313" key="15">
    <source>
        <dbReference type="EMBL" id="OUN05134.1"/>
    </source>
</evidence>
<feature type="coiled-coil region" evidence="12">
    <location>
        <begin position="341"/>
        <end position="371"/>
    </location>
</feature>
<feature type="region of interest" description="Disordered" evidence="13">
    <location>
        <begin position="376"/>
        <end position="438"/>
    </location>
</feature>
<evidence type="ECO:0000256" key="7">
    <source>
        <dbReference type="ARBA" id="ARBA00022975"/>
    </source>
</evidence>
<gene>
    <name evidence="11" type="primary">pyrD</name>
    <name evidence="15" type="ORF">B5G41_02280</name>
</gene>
<dbReference type="GO" id="GO:0106430">
    <property type="term" value="F:dihydroorotate dehydrogenase (quinone) activity"/>
    <property type="evidence" value="ECO:0007669"/>
    <property type="project" value="UniProtKB-EC"/>
</dbReference>
<dbReference type="PANTHER" id="PTHR48109:SF4">
    <property type="entry name" value="DIHYDROOROTATE DEHYDROGENASE (QUINONE), MITOCHONDRIAL"/>
    <property type="match status" value="1"/>
</dbReference>
<dbReference type="NCBIfam" id="NF003652">
    <property type="entry name" value="PRK05286.2-5"/>
    <property type="match status" value="1"/>
</dbReference>
<comment type="cofactor">
    <cofactor evidence="11">
        <name>FMN</name>
        <dbReference type="ChEBI" id="CHEBI:58210"/>
    </cofactor>
    <text evidence="11">Binds 1 FMN per subunit.</text>
</comment>
<evidence type="ECO:0000313" key="16">
    <source>
        <dbReference type="Proteomes" id="UP000195772"/>
    </source>
</evidence>
<evidence type="ECO:0000256" key="8">
    <source>
        <dbReference type="ARBA" id="ARBA00023002"/>
    </source>
</evidence>
<reference evidence="16" key="1">
    <citation type="submission" date="2017-04" db="EMBL/GenBank/DDBJ databases">
        <title>Function of individual gut microbiota members based on whole genome sequencing of pure cultures obtained from chicken caecum.</title>
        <authorList>
            <person name="Medvecky M."/>
            <person name="Cejkova D."/>
            <person name="Polansky O."/>
            <person name="Karasova D."/>
            <person name="Kubasova T."/>
            <person name="Cizek A."/>
            <person name="Rychlik I."/>
        </authorList>
    </citation>
    <scope>NUCLEOTIDE SEQUENCE [LARGE SCALE GENOMIC DNA]</scope>
    <source>
        <strain evidence="16">An90</strain>
    </source>
</reference>
<evidence type="ECO:0000256" key="13">
    <source>
        <dbReference type="SAM" id="MobiDB-lite"/>
    </source>
</evidence>
<feature type="domain" description="Dihydroorotate dehydrogenase catalytic" evidence="14">
    <location>
        <begin position="50"/>
        <end position="341"/>
    </location>
</feature>
<protein>
    <recommendedName>
        <fullName evidence="11">Dihydroorotate dehydrogenase (quinone)</fullName>
        <ecNumber evidence="11">1.3.5.2</ecNumber>
    </recommendedName>
    <alternativeName>
        <fullName evidence="11">DHOdehase</fullName>
        <shortName evidence="11">DHOD</shortName>
        <shortName evidence="11">DHODase</shortName>
    </alternativeName>
    <alternativeName>
        <fullName evidence="11">Dihydroorotate oxidase</fullName>
    </alternativeName>
</protein>
<comment type="catalytic activity">
    <reaction evidence="10 11">
        <text>(S)-dihydroorotate + a quinone = orotate + a quinol</text>
        <dbReference type="Rhea" id="RHEA:30187"/>
        <dbReference type="ChEBI" id="CHEBI:24646"/>
        <dbReference type="ChEBI" id="CHEBI:30839"/>
        <dbReference type="ChEBI" id="CHEBI:30864"/>
        <dbReference type="ChEBI" id="CHEBI:132124"/>
        <dbReference type="EC" id="1.3.5.2"/>
    </reaction>
</comment>
<feature type="binding site" evidence="11">
    <location>
        <position position="218"/>
    </location>
    <ligand>
        <name>FMN</name>
        <dbReference type="ChEBI" id="CHEBI:58210"/>
    </ligand>
</feature>
<dbReference type="GO" id="GO:0005737">
    <property type="term" value="C:cytoplasm"/>
    <property type="evidence" value="ECO:0007669"/>
    <property type="project" value="InterPro"/>
</dbReference>
<dbReference type="InterPro" id="IPR005719">
    <property type="entry name" value="Dihydroorotate_DH_2"/>
</dbReference>
<dbReference type="Proteomes" id="UP000195772">
    <property type="component" value="Unassembled WGS sequence"/>
</dbReference>
<keyword evidence="8 11" id="KW-0560">Oxidoreductase</keyword>
<dbReference type="EMBL" id="NFHB01000001">
    <property type="protein sequence ID" value="OUN05134.1"/>
    <property type="molecule type" value="Genomic_DNA"/>
</dbReference>
<evidence type="ECO:0000259" key="14">
    <source>
        <dbReference type="Pfam" id="PF01180"/>
    </source>
</evidence>
<evidence type="ECO:0000256" key="4">
    <source>
        <dbReference type="ARBA" id="ARBA00005359"/>
    </source>
</evidence>
<feature type="binding site" evidence="11">
    <location>
        <position position="177"/>
    </location>
    <ligand>
        <name>FMN</name>
        <dbReference type="ChEBI" id="CHEBI:58210"/>
    </ligand>
</feature>
<dbReference type="SUPFAM" id="SSF51395">
    <property type="entry name" value="FMN-linked oxidoreductases"/>
    <property type="match status" value="1"/>
</dbReference>
<keyword evidence="12" id="KW-0175">Coiled coil</keyword>
<evidence type="ECO:0000256" key="3">
    <source>
        <dbReference type="ARBA" id="ARBA00005161"/>
    </source>
</evidence>
<comment type="subcellular location">
    <subcellularLocation>
        <location evidence="11">Cell membrane</location>
        <topology evidence="11">Peripheral membrane protein</topology>
    </subcellularLocation>
    <subcellularLocation>
        <location evidence="2">Membrane</location>
    </subcellularLocation>
</comment>
<dbReference type="UniPathway" id="UPA00070">
    <property type="reaction ID" value="UER00946"/>
</dbReference>
<keyword evidence="6 11" id="KW-0288">FMN</keyword>
<evidence type="ECO:0000256" key="12">
    <source>
        <dbReference type="SAM" id="Coils"/>
    </source>
</evidence>
<dbReference type="InterPro" id="IPR001295">
    <property type="entry name" value="Dihydroorotate_DH_CS"/>
</dbReference>
<comment type="pathway">
    <text evidence="3 11">Pyrimidine metabolism; UMP biosynthesis via de novo pathway; orotate from (S)-dihydroorotate (quinone route): step 1/1.</text>
</comment>
<feature type="binding site" evidence="11">
    <location>
        <position position="246"/>
    </location>
    <ligand>
        <name>FMN</name>
        <dbReference type="ChEBI" id="CHEBI:58210"/>
    </ligand>
</feature>
<evidence type="ECO:0000256" key="1">
    <source>
        <dbReference type="ARBA" id="ARBA00003125"/>
    </source>
</evidence>
<feature type="binding site" evidence="11">
    <location>
        <begin position="322"/>
        <end position="323"/>
    </location>
    <ligand>
        <name>FMN</name>
        <dbReference type="ChEBI" id="CHEBI:58210"/>
    </ligand>
</feature>
<evidence type="ECO:0000256" key="6">
    <source>
        <dbReference type="ARBA" id="ARBA00022643"/>
    </source>
</evidence>
<dbReference type="GO" id="GO:0006207">
    <property type="term" value="P:'de novo' pyrimidine nucleobase biosynthetic process"/>
    <property type="evidence" value="ECO:0007669"/>
    <property type="project" value="UniProtKB-UniRule"/>
</dbReference>
<dbReference type="GO" id="GO:0044205">
    <property type="term" value="P:'de novo' UMP biosynthetic process"/>
    <property type="evidence" value="ECO:0007669"/>
    <property type="project" value="UniProtKB-UniRule"/>
</dbReference>
<feature type="active site" description="Nucleophile" evidence="11">
    <location>
        <position position="180"/>
    </location>
</feature>
<organism evidence="15 16">
    <name type="scientific">Alistipes onderdonkii</name>
    <dbReference type="NCBI Taxonomy" id="328813"/>
    <lineage>
        <taxon>Bacteria</taxon>
        <taxon>Pseudomonadati</taxon>
        <taxon>Bacteroidota</taxon>
        <taxon>Bacteroidia</taxon>
        <taxon>Bacteroidales</taxon>
        <taxon>Rikenellaceae</taxon>
        <taxon>Alistipes</taxon>
    </lineage>
</organism>
<keyword evidence="9 11" id="KW-0472">Membrane</keyword>
<dbReference type="RefSeq" id="WP_087401110.1">
    <property type="nucleotide sequence ID" value="NZ_NFHB01000001.1"/>
</dbReference>
<accession>A0A1Y3QZN0</accession>
<feature type="binding site" evidence="11">
    <location>
        <position position="177"/>
    </location>
    <ligand>
        <name>substrate</name>
    </ligand>
</feature>
<dbReference type="eggNOG" id="COG0167">
    <property type="taxonomic scope" value="Bacteria"/>
</dbReference>
<feature type="binding site" evidence="11">
    <location>
        <position position="301"/>
    </location>
    <ligand>
        <name>FMN</name>
        <dbReference type="ChEBI" id="CHEBI:58210"/>
    </ligand>
</feature>